<evidence type="ECO:0000256" key="2">
    <source>
        <dbReference type="ARBA" id="ARBA00023079"/>
    </source>
</evidence>
<dbReference type="OrthoDB" id="420264at2759"/>
<feature type="active site" evidence="3">
    <location>
        <position position="280"/>
    </location>
</feature>
<evidence type="ECO:0000259" key="4">
    <source>
        <dbReference type="Pfam" id="PF20434"/>
    </source>
</evidence>
<dbReference type="GO" id="GO:0019441">
    <property type="term" value="P:L-tryptophan catabolic process to kynurenine"/>
    <property type="evidence" value="ECO:0007669"/>
    <property type="project" value="UniProtKB-UniRule"/>
</dbReference>
<dbReference type="PANTHER" id="PTHR48081:SF33">
    <property type="entry name" value="KYNURENINE FORMAMIDASE"/>
    <property type="match status" value="1"/>
</dbReference>
<evidence type="ECO:0000256" key="3">
    <source>
        <dbReference type="HAMAP-Rule" id="MF_03014"/>
    </source>
</evidence>
<evidence type="ECO:0000313" key="6">
    <source>
        <dbReference type="Proteomes" id="UP000503462"/>
    </source>
</evidence>
<dbReference type="GO" id="GO:0004061">
    <property type="term" value="F:arylformamidase activity"/>
    <property type="evidence" value="ECO:0007669"/>
    <property type="project" value="UniProtKB-UniRule"/>
</dbReference>
<protein>
    <recommendedName>
        <fullName evidence="3">Kynurenine formamidase</fullName>
        <shortName evidence="3">KFA</shortName>
        <shortName evidence="3">KFase</shortName>
        <ecNumber evidence="3">3.5.1.9</ecNumber>
    </recommendedName>
    <alternativeName>
        <fullName evidence="3">Arylformamidase</fullName>
    </alternativeName>
    <alternativeName>
        <fullName evidence="3">N-formylkynurenine formamidase</fullName>
        <shortName evidence="3">FKF</shortName>
    </alternativeName>
</protein>
<dbReference type="EMBL" id="CP051143">
    <property type="protein sequence ID" value="QIX02348.1"/>
    <property type="molecule type" value="Genomic_DNA"/>
</dbReference>
<evidence type="ECO:0000313" key="5">
    <source>
        <dbReference type="EMBL" id="QIX02348.1"/>
    </source>
</evidence>
<dbReference type="Pfam" id="PF20434">
    <property type="entry name" value="BD-FAE"/>
    <property type="match status" value="1"/>
</dbReference>
<dbReference type="AlphaFoldDB" id="A0A6H0Y667"/>
<dbReference type="GO" id="GO:0034354">
    <property type="term" value="P:'de novo' NAD+ biosynthetic process from L-tryptophan"/>
    <property type="evidence" value="ECO:0007669"/>
    <property type="project" value="UniProtKB-UniRule"/>
</dbReference>
<comment type="catalytic activity">
    <reaction evidence="3">
        <text>N-formyl-L-kynurenine + H2O = L-kynurenine + formate + H(+)</text>
        <dbReference type="Rhea" id="RHEA:13009"/>
        <dbReference type="ChEBI" id="CHEBI:15377"/>
        <dbReference type="ChEBI" id="CHEBI:15378"/>
        <dbReference type="ChEBI" id="CHEBI:15740"/>
        <dbReference type="ChEBI" id="CHEBI:57959"/>
        <dbReference type="ChEBI" id="CHEBI:58629"/>
        <dbReference type="EC" id="3.5.1.9"/>
    </reaction>
</comment>
<comment type="similarity">
    <text evidence="3">Belongs to the kynurenine formamidase family.</text>
</comment>
<proteinExistence type="inferred from homology"/>
<feature type="domain" description="BD-FAE-like" evidence="4">
    <location>
        <begin position="45"/>
        <end position="256"/>
    </location>
</feature>
<comment type="function">
    <text evidence="3">Catalyzes the hydrolysis of N-formyl-L-kynurenine to L-kynurenine, the second step in the kynurenine pathway of tryptophan degradation. Kynurenine may be further oxidized to nicotinic acid, NAD(H) and NADP(H). Required for elimination of toxic metabolites.</text>
</comment>
<dbReference type="Gene3D" id="3.40.50.1820">
    <property type="entry name" value="alpha/beta hydrolase"/>
    <property type="match status" value="1"/>
</dbReference>
<keyword evidence="1 3" id="KW-0378">Hydrolase</keyword>
<dbReference type="PANTHER" id="PTHR48081">
    <property type="entry name" value="AB HYDROLASE SUPERFAMILY PROTEIN C4A8.06C"/>
    <property type="match status" value="1"/>
</dbReference>
<feature type="active site" description="Nucleophile" evidence="3">
    <location>
        <position position="142"/>
    </location>
</feature>
<comment type="domain">
    <text evidence="3">The main chain amide nitrogen atoms of the second glycine and its adjacent residue in the HGGXW motif define the oxyanion hole, and stabilize the oxyanion that forms during the nucleophilic attack by the catalytic serine during substrate cleavage.</text>
</comment>
<comment type="pathway">
    <text evidence="3">Amino-acid degradation; L-tryptophan degradation via kynurenine pathway; L-kynurenine from L-tryptophan: step 2/2.</text>
</comment>
<accession>A0A6H0Y667</accession>
<organism evidence="5 6">
    <name type="scientific">Peltaster fructicola</name>
    <dbReference type="NCBI Taxonomy" id="286661"/>
    <lineage>
        <taxon>Eukaryota</taxon>
        <taxon>Fungi</taxon>
        <taxon>Dikarya</taxon>
        <taxon>Ascomycota</taxon>
        <taxon>Pezizomycotina</taxon>
        <taxon>Dothideomycetes</taxon>
        <taxon>Dothideomycetes incertae sedis</taxon>
        <taxon>Peltaster</taxon>
    </lineage>
</organism>
<dbReference type="UniPathway" id="UPA00333">
    <property type="reaction ID" value="UER00454"/>
</dbReference>
<dbReference type="InterPro" id="IPR027519">
    <property type="entry name" value="KFase_ver/fungi-typ"/>
</dbReference>
<gene>
    <name evidence="5" type="ORF">AMS68_007865</name>
</gene>
<dbReference type="SUPFAM" id="SSF53474">
    <property type="entry name" value="alpha/beta-Hydrolases"/>
    <property type="match status" value="1"/>
</dbReference>
<reference evidence="5 6" key="1">
    <citation type="journal article" date="2016" name="Sci. Rep.">
        <title>Peltaster fructicola genome reveals evolution from an invasive phytopathogen to an ectophytic parasite.</title>
        <authorList>
            <person name="Xu C."/>
            <person name="Chen H."/>
            <person name="Gleason M.L."/>
            <person name="Xu J.R."/>
            <person name="Liu H."/>
            <person name="Zhang R."/>
            <person name="Sun G."/>
        </authorList>
    </citation>
    <scope>NUCLEOTIDE SEQUENCE [LARGE SCALE GENOMIC DNA]</scope>
    <source>
        <strain evidence="5 6">LNHT1506</strain>
    </source>
</reference>
<sequence length="307" mass="34114">MGDAGMSMQPRRPVFKAGIHYSDHSTLNTLQYCLPHGVPDPSQIWIIYIHGGAWRDPAIDASSFDKVQSLLLEDSCIAHVAGLASINYRLSPYPSHSSDPSNPADPARNAHHPDHINDVLAAILFLQDEYHFEDRYILVGHSCGATLALQVAMKRYWGKQYESSYATELNVVPPVAIVGVDGIYDIPALLETYRDEPAYLHFVTSAFGADKTVWHAVSPANADLSQSWQDGRLVSLVHSLDDELLDVDQRDRLEKALKKQDWTADGEKRIVIHDLHGLKHDELWQKPAELAKIIVQTVDTVAALLAA</sequence>
<dbReference type="InterPro" id="IPR029058">
    <property type="entry name" value="AB_hydrolase_fold"/>
</dbReference>
<comment type="subunit">
    <text evidence="3">Homodimer.</text>
</comment>
<dbReference type="InterPro" id="IPR049492">
    <property type="entry name" value="BD-FAE-like_dom"/>
</dbReference>
<feature type="active site" evidence="3">
    <location>
        <position position="242"/>
    </location>
</feature>
<keyword evidence="6" id="KW-1185">Reference proteome</keyword>
<dbReference type="Proteomes" id="UP000503462">
    <property type="component" value="Chromosome 5"/>
</dbReference>
<name>A0A6H0Y667_9PEZI</name>
<feature type="short sequence motif" description="HGGXW" evidence="3">
    <location>
        <begin position="50"/>
        <end position="54"/>
    </location>
</feature>
<dbReference type="HAMAP" id="MF_03014">
    <property type="entry name" value="KFase"/>
    <property type="match status" value="1"/>
</dbReference>
<keyword evidence="2 3" id="KW-0823">Tryptophan catabolism</keyword>
<dbReference type="InterPro" id="IPR050300">
    <property type="entry name" value="GDXG_lipolytic_enzyme"/>
</dbReference>
<dbReference type="EC" id="3.5.1.9" evidence="3"/>
<evidence type="ECO:0000256" key="1">
    <source>
        <dbReference type="ARBA" id="ARBA00022801"/>
    </source>
</evidence>